<proteinExistence type="predicted"/>
<gene>
    <name evidence="1" type="ORF">ZC03_082</name>
</gene>
<evidence type="ECO:0000313" key="2">
    <source>
        <dbReference type="Proteomes" id="UP000222072"/>
    </source>
</evidence>
<keyword evidence="2" id="KW-1185">Reference proteome</keyword>
<protein>
    <submittedName>
        <fullName evidence="1">Uncharacterized protein</fullName>
    </submittedName>
</protein>
<dbReference type="EMBL" id="KU356690">
    <property type="protein sequence ID" value="AMD43459.1"/>
    <property type="molecule type" value="Genomic_DNA"/>
</dbReference>
<dbReference type="Proteomes" id="UP000222072">
    <property type="component" value="Segment"/>
</dbReference>
<organism evidence="1 2">
    <name type="scientific">Pseudomonas phage ZC03</name>
    <dbReference type="NCBI Taxonomy" id="1622115"/>
    <lineage>
        <taxon>Viruses</taxon>
        <taxon>Duplodnaviria</taxon>
        <taxon>Heunggongvirae</taxon>
        <taxon>Uroviricota</taxon>
        <taxon>Caudoviricetes</taxon>
        <taxon>Schitoviridae</taxon>
        <taxon>Zicotriavirus</taxon>
        <taxon>Zicotriavirus ZC03</taxon>
    </lineage>
</organism>
<reference evidence="1 2" key="1">
    <citation type="journal article" date="2017" name="BMC Genomics">
        <title>Three novel Pseudomonas phages isolated from composting provide insights into the evolution and diversity of tailed phages.</title>
        <authorList>
            <person name="Amgarten D."/>
            <person name="Martins L.F."/>
            <person name="Lombardi K.C."/>
            <person name="Antunes L.P."/>
            <person name="de Souza A.P.S."/>
            <person name="Nicastro G.G."/>
            <person name="Kitajima E.W."/>
            <person name="Quaggio R.B."/>
            <person name="Upton C."/>
            <person name="Setubal J.C."/>
            <person name="da Silva A.M."/>
        </authorList>
    </citation>
    <scope>NUCLEOTIDE SEQUENCE [LARGE SCALE GENOMIC DNA]</scope>
</reference>
<name>A0A1L2C980_9CAUD</name>
<evidence type="ECO:0000313" key="1">
    <source>
        <dbReference type="EMBL" id="AMD43459.1"/>
    </source>
</evidence>
<accession>A0A1L2C980</accession>
<sequence length="122" mass="13988">MDLEYVGMGVHVCPVCLKEHDEVVLINNHLRPTLKRRNFVGWSLCDEHEELWQKGYIALIECSNDKQPTLENAERTGAIAHVRKEAWSFIFNTPVPGTPIAFVQQGVIEQLQNMCKEIKNDN</sequence>